<evidence type="ECO:0000256" key="9">
    <source>
        <dbReference type="ARBA" id="ARBA00023004"/>
    </source>
</evidence>
<evidence type="ECO:0000256" key="5">
    <source>
        <dbReference type="ARBA" id="ARBA00022692"/>
    </source>
</evidence>
<evidence type="ECO:0000256" key="12">
    <source>
        <dbReference type="SAM" id="Phobius"/>
    </source>
</evidence>
<dbReference type="GO" id="GO:0140571">
    <property type="term" value="F:transmembrane ascorbate ferrireductase activity"/>
    <property type="evidence" value="ECO:0007669"/>
    <property type="project" value="UniProtKB-EC"/>
</dbReference>
<evidence type="ECO:0000313" key="15">
    <source>
        <dbReference type="Ensembl" id="ENSEBUP00000024871.1"/>
    </source>
</evidence>
<dbReference type="GO" id="GO:0140575">
    <property type="term" value="F:transmembrane monodehydroascorbate reductase activity"/>
    <property type="evidence" value="ECO:0007669"/>
    <property type="project" value="InterPro"/>
</dbReference>
<keyword evidence="4" id="KW-0349">Heme</keyword>
<comment type="cofactor">
    <cofactor evidence="1">
        <name>heme b</name>
        <dbReference type="ChEBI" id="CHEBI:60344"/>
    </cofactor>
</comment>
<evidence type="ECO:0000256" key="13">
    <source>
        <dbReference type="SAM" id="SignalP"/>
    </source>
</evidence>
<dbReference type="GO" id="GO:0016020">
    <property type="term" value="C:membrane"/>
    <property type="evidence" value="ECO:0007669"/>
    <property type="project" value="UniProtKB-SubCell"/>
</dbReference>
<keyword evidence="16" id="KW-1185">Reference proteome</keyword>
<dbReference type="Proteomes" id="UP000694388">
    <property type="component" value="Unplaced"/>
</dbReference>
<keyword evidence="13" id="KW-0732">Signal</keyword>
<dbReference type="Pfam" id="PF03188">
    <property type="entry name" value="Cytochrom_B561"/>
    <property type="match status" value="1"/>
</dbReference>
<evidence type="ECO:0000256" key="11">
    <source>
        <dbReference type="ARBA" id="ARBA00024225"/>
    </source>
</evidence>
<feature type="transmembrane region" description="Helical" evidence="12">
    <location>
        <begin position="95"/>
        <end position="116"/>
    </location>
</feature>
<feature type="signal peptide" evidence="13">
    <location>
        <begin position="1"/>
        <end position="22"/>
    </location>
</feature>
<reference evidence="15" key="1">
    <citation type="submission" date="2025-08" db="UniProtKB">
        <authorList>
            <consortium name="Ensembl"/>
        </authorList>
    </citation>
    <scope>IDENTIFICATION</scope>
</reference>
<keyword evidence="3" id="KW-0813">Transport</keyword>
<evidence type="ECO:0000256" key="4">
    <source>
        <dbReference type="ARBA" id="ARBA00022617"/>
    </source>
</evidence>
<keyword evidence="8 12" id="KW-1133">Transmembrane helix</keyword>
<evidence type="ECO:0000256" key="2">
    <source>
        <dbReference type="ARBA" id="ARBA00004141"/>
    </source>
</evidence>
<dbReference type="GO" id="GO:0046872">
    <property type="term" value="F:metal ion binding"/>
    <property type="evidence" value="ECO:0007669"/>
    <property type="project" value="UniProtKB-KW"/>
</dbReference>
<protein>
    <recommendedName>
        <fullName evidence="11">ascorbate ferrireductase (transmembrane)</fullName>
        <ecNumber evidence="11">7.2.1.3</ecNumber>
    </recommendedName>
</protein>
<evidence type="ECO:0000256" key="8">
    <source>
        <dbReference type="ARBA" id="ARBA00022989"/>
    </source>
</evidence>
<evidence type="ECO:0000256" key="1">
    <source>
        <dbReference type="ARBA" id="ARBA00001970"/>
    </source>
</evidence>
<evidence type="ECO:0000259" key="14">
    <source>
        <dbReference type="Pfam" id="PF03188"/>
    </source>
</evidence>
<name>A0A8C4R4Q9_EPTBU</name>
<dbReference type="EC" id="7.2.1.3" evidence="11"/>
<keyword evidence="7" id="KW-0249">Electron transport</keyword>
<comment type="subcellular location">
    <subcellularLocation>
        <location evidence="2">Membrane</location>
        <topology evidence="2">Multi-pass membrane protein</topology>
    </subcellularLocation>
</comment>
<keyword evidence="9" id="KW-0408">Iron</keyword>
<dbReference type="InterPro" id="IPR045150">
    <property type="entry name" value="CYB561D1/2"/>
</dbReference>
<keyword evidence="10 12" id="KW-0472">Membrane</keyword>
<organism evidence="15 16">
    <name type="scientific">Eptatretus burgeri</name>
    <name type="common">Inshore hagfish</name>
    <dbReference type="NCBI Taxonomy" id="7764"/>
    <lineage>
        <taxon>Eukaryota</taxon>
        <taxon>Metazoa</taxon>
        <taxon>Chordata</taxon>
        <taxon>Craniata</taxon>
        <taxon>Vertebrata</taxon>
        <taxon>Cyclostomata</taxon>
        <taxon>Myxini</taxon>
        <taxon>Myxiniformes</taxon>
        <taxon>Myxinidae</taxon>
        <taxon>Eptatretinae</taxon>
        <taxon>Eptatretus</taxon>
    </lineage>
</organism>
<proteinExistence type="predicted"/>
<sequence>MLPSCLYLNSLTLAVIFISLQAERESLIDIRVGPGESWIHWIMGCGAAGTNAGGRKSESLSPWCFQSCSMDAFCGPLILYPKLLSRHFSLARLKVYHATFGLACYVLASTTLVLGLNSDWARVQFPAFIRYCFITCPIICALVVTNQVTNGYLMRKRMQM</sequence>
<evidence type="ECO:0000256" key="10">
    <source>
        <dbReference type="ARBA" id="ARBA00023136"/>
    </source>
</evidence>
<evidence type="ECO:0000256" key="6">
    <source>
        <dbReference type="ARBA" id="ARBA00022723"/>
    </source>
</evidence>
<evidence type="ECO:0000256" key="7">
    <source>
        <dbReference type="ARBA" id="ARBA00022982"/>
    </source>
</evidence>
<evidence type="ECO:0000313" key="16">
    <source>
        <dbReference type="Proteomes" id="UP000694388"/>
    </source>
</evidence>
<dbReference type="Gene3D" id="1.20.120.1770">
    <property type="match status" value="1"/>
</dbReference>
<dbReference type="Ensembl" id="ENSEBUT00000025447.1">
    <property type="protein sequence ID" value="ENSEBUP00000024871.1"/>
    <property type="gene ID" value="ENSEBUG00000015365.1"/>
</dbReference>
<dbReference type="PANTHER" id="PTHR15422">
    <property type="entry name" value="OS05G0565100 PROTEIN"/>
    <property type="match status" value="1"/>
</dbReference>
<evidence type="ECO:0000256" key="3">
    <source>
        <dbReference type="ARBA" id="ARBA00022448"/>
    </source>
</evidence>
<dbReference type="AlphaFoldDB" id="A0A8C4R4Q9"/>
<dbReference type="InterPro" id="IPR006593">
    <property type="entry name" value="Cyt_b561/ferric_Rdtase_TM"/>
</dbReference>
<feature type="transmembrane region" description="Helical" evidence="12">
    <location>
        <begin position="128"/>
        <end position="153"/>
    </location>
</feature>
<feature type="domain" description="Cytochrome b561" evidence="14">
    <location>
        <begin position="67"/>
        <end position="120"/>
    </location>
</feature>
<accession>A0A8C4R4Q9</accession>
<keyword evidence="6" id="KW-0479">Metal-binding</keyword>
<keyword evidence="5 12" id="KW-0812">Transmembrane</keyword>
<reference evidence="15" key="2">
    <citation type="submission" date="2025-09" db="UniProtKB">
        <authorList>
            <consortium name="Ensembl"/>
        </authorList>
    </citation>
    <scope>IDENTIFICATION</scope>
</reference>
<feature type="chain" id="PRO_5034327746" description="ascorbate ferrireductase (transmembrane)" evidence="13">
    <location>
        <begin position="23"/>
        <end position="160"/>
    </location>
</feature>
<dbReference type="PANTHER" id="PTHR15422:SF45">
    <property type="entry name" value="CYTOCHROME B561 DOMAIN-CONTAINING PROTEIN"/>
    <property type="match status" value="1"/>
</dbReference>